<name>A0A7G9GY14_9FUSO</name>
<dbReference type="PANTHER" id="PTHR35535:SF1">
    <property type="entry name" value="HEAT SHOCK PROTEIN HSLJ"/>
    <property type="match status" value="1"/>
</dbReference>
<protein>
    <submittedName>
        <fullName evidence="2">META domain-containing protein</fullName>
    </submittedName>
</protein>
<evidence type="ECO:0000313" key="2">
    <source>
        <dbReference type="EMBL" id="QNM15696.1"/>
    </source>
</evidence>
<evidence type="ECO:0000313" key="3">
    <source>
        <dbReference type="Proteomes" id="UP000515913"/>
    </source>
</evidence>
<dbReference type="KEGG" id="fho:H9Q81_02325"/>
<dbReference type="InterPro" id="IPR005184">
    <property type="entry name" value="DUF306_Meta_HslJ"/>
</dbReference>
<dbReference type="Pfam" id="PF03724">
    <property type="entry name" value="META"/>
    <property type="match status" value="1"/>
</dbReference>
<dbReference type="InterPro" id="IPR038670">
    <property type="entry name" value="HslJ-like_sf"/>
</dbReference>
<reference evidence="2 3" key="1">
    <citation type="submission" date="2020-08" db="EMBL/GenBank/DDBJ databases">
        <authorList>
            <person name="Liu C."/>
            <person name="Sun Q."/>
        </authorList>
    </citation>
    <scope>NUCLEOTIDE SEQUENCE [LARGE SCALE GENOMIC DNA]</scope>
    <source>
        <strain evidence="2 3">NSJ-57</strain>
    </source>
</reference>
<accession>A0A7G9GY14</accession>
<dbReference type="RefSeq" id="WP_101474991.1">
    <property type="nucleotide sequence ID" value="NZ_CP060637.1"/>
</dbReference>
<keyword evidence="3" id="KW-1185">Reference proteome</keyword>
<proteinExistence type="predicted"/>
<dbReference type="PANTHER" id="PTHR35535">
    <property type="entry name" value="HEAT SHOCK PROTEIN HSLJ"/>
    <property type="match status" value="1"/>
</dbReference>
<dbReference type="PROSITE" id="PS51257">
    <property type="entry name" value="PROKAR_LIPOPROTEIN"/>
    <property type="match status" value="1"/>
</dbReference>
<feature type="domain" description="DUF306" evidence="1">
    <location>
        <begin position="44"/>
        <end position="128"/>
    </location>
</feature>
<organism evidence="2 3">
    <name type="scientific">Fusobacterium hominis</name>
    <dbReference type="NCBI Taxonomy" id="2764326"/>
    <lineage>
        <taxon>Bacteria</taxon>
        <taxon>Fusobacteriati</taxon>
        <taxon>Fusobacteriota</taxon>
        <taxon>Fusobacteriia</taxon>
        <taxon>Fusobacteriales</taxon>
        <taxon>Fusobacteriaceae</taxon>
        <taxon>Fusobacterium</taxon>
    </lineage>
</organism>
<dbReference type="Gene3D" id="2.40.128.270">
    <property type="match status" value="1"/>
</dbReference>
<dbReference type="InterPro" id="IPR053147">
    <property type="entry name" value="Hsp_HslJ-like"/>
</dbReference>
<dbReference type="AlphaFoldDB" id="A0A7G9GY14"/>
<gene>
    <name evidence="2" type="ORF">H9Q81_02325</name>
</gene>
<evidence type="ECO:0000259" key="1">
    <source>
        <dbReference type="Pfam" id="PF03724"/>
    </source>
</evidence>
<dbReference type="Proteomes" id="UP000515913">
    <property type="component" value="Chromosome"/>
</dbReference>
<dbReference type="EMBL" id="CP060637">
    <property type="protein sequence ID" value="QNM15696.1"/>
    <property type="molecule type" value="Genomic_DNA"/>
</dbReference>
<sequence length="134" mass="15347">MKKTAILLGMVFFMFGCSSLKSNSGEMKKEESISSLYSKEYTLENSDITINFEKDRLYGFSGVNRYMGNYTVDKDNIKIENLGSTMMLGESQKMEEETKYLKDLSEVNKFIIEGNKLILTDGKVTLKFQNLAER</sequence>